<reference evidence="8" key="1">
    <citation type="journal article" date="2017" name="Nat. Ecol. Evol.">
        <title>Genome expansion and lineage-specific genetic innovations in the forest pathogenic fungi Armillaria.</title>
        <authorList>
            <person name="Sipos G."/>
            <person name="Prasanna A.N."/>
            <person name="Walter M.C."/>
            <person name="O'Connor E."/>
            <person name="Balint B."/>
            <person name="Krizsan K."/>
            <person name="Kiss B."/>
            <person name="Hess J."/>
            <person name="Varga T."/>
            <person name="Slot J."/>
            <person name="Riley R."/>
            <person name="Boka B."/>
            <person name="Rigling D."/>
            <person name="Barry K."/>
            <person name="Lee J."/>
            <person name="Mihaltcheva S."/>
            <person name="LaButti K."/>
            <person name="Lipzen A."/>
            <person name="Waldron R."/>
            <person name="Moloney N.M."/>
            <person name="Sperisen C."/>
            <person name="Kredics L."/>
            <person name="Vagvoelgyi C."/>
            <person name="Patrignani A."/>
            <person name="Fitzpatrick D."/>
            <person name="Nagy I."/>
            <person name="Doyle S."/>
            <person name="Anderson J.B."/>
            <person name="Grigoriev I.V."/>
            <person name="Gueldener U."/>
            <person name="Muensterkoetter M."/>
            <person name="Nagy L.G."/>
        </authorList>
    </citation>
    <scope>NUCLEOTIDE SEQUENCE [LARGE SCALE GENOMIC DNA]</scope>
    <source>
        <strain evidence="8">C18/9</strain>
    </source>
</reference>
<feature type="transmembrane region" description="Helical" evidence="6">
    <location>
        <begin position="321"/>
        <end position="342"/>
    </location>
</feature>
<dbReference type="GO" id="GO:0005886">
    <property type="term" value="C:plasma membrane"/>
    <property type="evidence" value="ECO:0007669"/>
    <property type="project" value="TreeGrafter"/>
</dbReference>
<evidence type="ECO:0000256" key="4">
    <source>
        <dbReference type="ARBA" id="ARBA00023136"/>
    </source>
</evidence>
<dbReference type="OrthoDB" id="100006at2759"/>
<evidence type="ECO:0000256" key="6">
    <source>
        <dbReference type="SAM" id="Phobius"/>
    </source>
</evidence>
<keyword evidence="3 6" id="KW-1133">Transmembrane helix</keyword>
<dbReference type="AlphaFoldDB" id="A0A284QL03"/>
<evidence type="ECO:0000313" key="8">
    <source>
        <dbReference type="Proteomes" id="UP000219338"/>
    </source>
</evidence>
<dbReference type="SUPFAM" id="SSF81321">
    <property type="entry name" value="Family A G protein-coupled receptor-like"/>
    <property type="match status" value="1"/>
</dbReference>
<feature type="transmembrane region" description="Helical" evidence="6">
    <location>
        <begin position="290"/>
        <end position="309"/>
    </location>
</feature>
<feature type="transmembrane region" description="Helical" evidence="6">
    <location>
        <begin position="179"/>
        <end position="198"/>
    </location>
</feature>
<feature type="transmembrane region" description="Helical" evidence="6">
    <location>
        <begin position="231"/>
        <end position="250"/>
    </location>
</feature>
<sequence length="411" mass="46152">MSSTGSQRELEGIICTPEEYARQASDSSLHCLTRGQSIGLTVRHALILPSTSKLIVTASTQIVAESGFVSLFAVLFVFGIIFRNALHHVRKKAVKDWDFLQEPMDVFMLSLFFADLIQALGAVLDIKWINEGKVETGPFCTAQGIIQQLGETGVAITTLIIALYTFIVVRWRKGVDAIIISKLVTLTVWAFIIIMIIVGNTTRGPNYEEPTPYWCWIGENHTALRIIGEYVWFWITLGASFLVYIFLFLWSRGNIAFDDKSWWKFTFHSRPDEPESQEEKARRRNSLNMIAYPVVYSILVLPLSVVRWITFNGKNQLGSEANLIVISIYGLSGMMNVILLLVTRPNSVLFGKTGRAGRGRVLSPRGWSDPQTQAKQNEVEESGQSGRDDDESVQMGRLPSIDVESIPSHHH</sequence>
<feature type="transmembrane region" description="Helical" evidence="6">
    <location>
        <begin position="106"/>
        <end position="124"/>
    </location>
</feature>
<dbReference type="PANTHER" id="PTHR23112">
    <property type="entry name" value="G PROTEIN-COUPLED RECEPTOR 157-RELATED"/>
    <property type="match status" value="1"/>
</dbReference>
<dbReference type="EMBL" id="FUEG01000001">
    <property type="protein sequence ID" value="SJK97138.1"/>
    <property type="molecule type" value="Genomic_DNA"/>
</dbReference>
<feature type="transmembrane region" description="Helical" evidence="6">
    <location>
        <begin position="67"/>
        <end position="86"/>
    </location>
</feature>
<comment type="subcellular location">
    <subcellularLocation>
        <location evidence="1">Membrane</location>
        <topology evidence="1">Multi-pass membrane protein</topology>
    </subcellularLocation>
</comment>
<name>A0A284QL03_ARMOS</name>
<evidence type="ECO:0000256" key="1">
    <source>
        <dbReference type="ARBA" id="ARBA00004141"/>
    </source>
</evidence>
<dbReference type="GO" id="GO:0004930">
    <property type="term" value="F:G protein-coupled receptor activity"/>
    <property type="evidence" value="ECO:0007669"/>
    <property type="project" value="TreeGrafter"/>
</dbReference>
<dbReference type="STRING" id="47428.A0A284QL03"/>
<protein>
    <submittedName>
        <fullName evidence="7">Uncharacterized protein</fullName>
    </submittedName>
</protein>
<evidence type="ECO:0000256" key="5">
    <source>
        <dbReference type="SAM" id="MobiDB-lite"/>
    </source>
</evidence>
<feature type="region of interest" description="Disordered" evidence="5">
    <location>
        <begin position="360"/>
        <end position="411"/>
    </location>
</feature>
<gene>
    <name evidence="7" type="ORF">ARMOST_00389</name>
</gene>
<keyword evidence="2 6" id="KW-0812">Transmembrane</keyword>
<keyword evidence="4 6" id="KW-0472">Membrane</keyword>
<organism evidence="7 8">
    <name type="scientific">Armillaria ostoyae</name>
    <name type="common">Armillaria root rot fungus</name>
    <dbReference type="NCBI Taxonomy" id="47428"/>
    <lineage>
        <taxon>Eukaryota</taxon>
        <taxon>Fungi</taxon>
        <taxon>Dikarya</taxon>
        <taxon>Basidiomycota</taxon>
        <taxon>Agaricomycotina</taxon>
        <taxon>Agaricomycetes</taxon>
        <taxon>Agaricomycetidae</taxon>
        <taxon>Agaricales</taxon>
        <taxon>Marasmiineae</taxon>
        <taxon>Physalacriaceae</taxon>
        <taxon>Armillaria</taxon>
    </lineage>
</organism>
<dbReference type="PANTHER" id="PTHR23112:SF37">
    <property type="entry name" value="G PROTEIN-COUPLED RECEPTOR GPR1"/>
    <property type="match status" value="1"/>
</dbReference>
<evidence type="ECO:0000256" key="2">
    <source>
        <dbReference type="ARBA" id="ARBA00022692"/>
    </source>
</evidence>
<dbReference type="OMA" id="LNMIAYP"/>
<keyword evidence="8" id="KW-1185">Reference proteome</keyword>
<accession>A0A284QL03</accession>
<dbReference type="Gene3D" id="1.20.1070.10">
    <property type="entry name" value="Rhodopsin 7-helix transmembrane proteins"/>
    <property type="match status" value="1"/>
</dbReference>
<evidence type="ECO:0000313" key="7">
    <source>
        <dbReference type="EMBL" id="SJK97138.1"/>
    </source>
</evidence>
<feature type="transmembrane region" description="Helical" evidence="6">
    <location>
        <begin position="144"/>
        <end position="167"/>
    </location>
</feature>
<proteinExistence type="predicted"/>
<dbReference type="GO" id="GO:0007189">
    <property type="term" value="P:adenylate cyclase-activating G protein-coupled receptor signaling pathway"/>
    <property type="evidence" value="ECO:0007669"/>
    <property type="project" value="TreeGrafter"/>
</dbReference>
<dbReference type="Proteomes" id="UP000219338">
    <property type="component" value="Unassembled WGS sequence"/>
</dbReference>
<evidence type="ECO:0000256" key="3">
    <source>
        <dbReference type="ARBA" id="ARBA00022989"/>
    </source>
</evidence>